<accession>A0ACC3MG43</accession>
<organism evidence="1 2">
    <name type="scientific">Vermiconidia calcicola</name>
    <dbReference type="NCBI Taxonomy" id="1690605"/>
    <lineage>
        <taxon>Eukaryota</taxon>
        <taxon>Fungi</taxon>
        <taxon>Dikarya</taxon>
        <taxon>Ascomycota</taxon>
        <taxon>Pezizomycotina</taxon>
        <taxon>Dothideomycetes</taxon>
        <taxon>Dothideomycetidae</taxon>
        <taxon>Mycosphaerellales</taxon>
        <taxon>Extremaceae</taxon>
        <taxon>Vermiconidia</taxon>
    </lineage>
</organism>
<comment type="caution">
    <text evidence="1">The sequence shown here is derived from an EMBL/GenBank/DDBJ whole genome shotgun (WGS) entry which is preliminary data.</text>
</comment>
<protein>
    <submittedName>
        <fullName evidence="1">Uncharacterized protein</fullName>
    </submittedName>
</protein>
<sequence>MAQSMPIAPFQMDAFGAPIPQSPRQQMLRQGPSLRASIGSAAQLAPQDRPPFPYRLEIPRNSVMPPMTGGMPVPTPSNVSYQPEGRRISMHDAALDVLQTTYPPAQPQPQAYIPPQQPFPPQAIYSGKGKERAHEDVYHVRAPSHPAGGFRFHEGVGYVCLACCAVRHQPYQHRTLAGGGGCVDVGLQAAPVPTAPTNFDIAGLMGFRDAMGQVEHPPTMPTRVDIAGLMGEGEDHRQLEHPPPTGMVRDSAAAGMQQANFQQGLQQVQHVQRPEQPDQTGWVDESKRVSEGAGLLF</sequence>
<dbReference type="EMBL" id="JAUTXU010000293">
    <property type="protein sequence ID" value="KAK3686988.1"/>
    <property type="molecule type" value="Genomic_DNA"/>
</dbReference>
<reference evidence="1" key="1">
    <citation type="submission" date="2023-07" db="EMBL/GenBank/DDBJ databases">
        <title>Black Yeasts Isolated from many extreme environments.</title>
        <authorList>
            <person name="Coleine C."/>
            <person name="Stajich J.E."/>
            <person name="Selbmann L."/>
        </authorList>
    </citation>
    <scope>NUCLEOTIDE SEQUENCE</scope>
    <source>
        <strain evidence="1">CCFEE 5714</strain>
    </source>
</reference>
<evidence type="ECO:0000313" key="1">
    <source>
        <dbReference type="EMBL" id="KAK3686988.1"/>
    </source>
</evidence>
<dbReference type="Proteomes" id="UP001281147">
    <property type="component" value="Unassembled WGS sequence"/>
</dbReference>
<evidence type="ECO:0000313" key="2">
    <source>
        <dbReference type="Proteomes" id="UP001281147"/>
    </source>
</evidence>
<keyword evidence="2" id="KW-1185">Reference proteome</keyword>
<name>A0ACC3MG43_9PEZI</name>
<gene>
    <name evidence="1" type="ORF">LTR37_019290</name>
</gene>
<proteinExistence type="predicted"/>